<dbReference type="Proteomes" id="UP001200513">
    <property type="component" value="Chromosome"/>
</dbReference>
<reference evidence="2" key="1">
    <citation type="journal article" date="2022" name="Nat. Microbiol.">
        <title>Unique mobile elements and scalable gene flow at the prokaryote-eukaryote boundary revealed by circularized Asgard archaea genomes.</title>
        <authorList>
            <person name="Wu F."/>
            <person name="Speth D.R."/>
            <person name="Philosof A."/>
            <person name="Cremiere A."/>
            <person name="Narayanan A."/>
            <person name="Barco R.A."/>
            <person name="Connon S.A."/>
            <person name="Amend J.P."/>
            <person name="Antoshechkin I.A."/>
            <person name="Orphan V.J."/>
        </authorList>
    </citation>
    <scope>NUCLEOTIDE SEQUENCE</scope>
    <source>
        <strain evidence="2">PR6</strain>
    </source>
</reference>
<feature type="transmembrane region" description="Helical" evidence="1">
    <location>
        <begin position="52"/>
        <end position="69"/>
    </location>
</feature>
<organism evidence="2">
    <name type="scientific">Candidatus Heimdallarchaeum endolithica</name>
    <dbReference type="NCBI Taxonomy" id="2876572"/>
    <lineage>
        <taxon>Archaea</taxon>
        <taxon>Promethearchaeati</taxon>
        <taxon>Candidatus Heimdallarchaeota</taxon>
        <taxon>Candidatus Heimdallarchaeia (ex Rinke et al. 2021) (nom. nud.)</taxon>
        <taxon>Candidatus Heimdallarchaeales</taxon>
        <taxon>Candidatus Heimdallarchaeaceae</taxon>
        <taxon>Candidatus Heimdallarchaeum</taxon>
    </lineage>
</organism>
<sequence>MVRIRDADFNANWNLELKKTRGFQIIQILHLLFGFIALLLVLIQSILSENVIIFTVWLSFAIILLLIDISHGSNIKIQDEMTFFGLVLLGTLFSMYFANIESMFFIDNLNQLNIISYQIMVGVSISLRLFLAIYFESLYSKEFKVLHPKTIYSSEQLEMYKSNLLKTNFSVKQVRQLDLKEQFYYLVSKIFVPIIIIGFFVLLSYAYAYFIYLLLPNDVLKEFIVKPAFIVFSLLFSFILVRVANSLPELIKKSS</sequence>
<dbReference type="AlphaFoldDB" id="A0A9Y1BQB6"/>
<feature type="transmembrane region" description="Helical" evidence="1">
    <location>
        <begin position="114"/>
        <end position="135"/>
    </location>
</feature>
<dbReference type="EMBL" id="CP084167">
    <property type="protein sequence ID" value="UJG42977.1"/>
    <property type="molecule type" value="Genomic_DNA"/>
</dbReference>
<feature type="transmembrane region" description="Helical" evidence="1">
    <location>
        <begin position="28"/>
        <end position="46"/>
    </location>
</feature>
<keyword evidence="1" id="KW-1133">Transmembrane helix</keyword>
<proteinExistence type="predicted"/>
<feature type="transmembrane region" description="Helical" evidence="1">
    <location>
        <begin position="190"/>
        <end position="212"/>
    </location>
</feature>
<protein>
    <submittedName>
        <fullName evidence="2">Uncharacterized protein</fullName>
    </submittedName>
</protein>
<keyword evidence="1" id="KW-0472">Membrane</keyword>
<evidence type="ECO:0000256" key="1">
    <source>
        <dbReference type="SAM" id="Phobius"/>
    </source>
</evidence>
<accession>A0A9Y1BQB6</accession>
<feature type="transmembrane region" description="Helical" evidence="1">
    <location>
        <begin position="224"/>
        <end position="244"/>
    </location>
</feature>
<gene>
    <name evidence="2" type="ORF">K9W46_11445</name>
</gene>
<feature type="transmembrane region" description="Helical" evidence="1">
    <location>
        <begin position="81"/>
        <end position="98"/>
    </location>
</feature>
<keyword evidence="1" id="KW-0812">Transmembrane</keyword>
<name>A0A9Y1BQB6_9ARCH</name>
<evidence type="ECO:0000313" key="2">
    <source>
        <dbReference type="EMBL" id="UJG42977.1"/>
    </source>
</evidence>